<dbReference type="Proteomes" id="UP000076532">
    <property type="component" value="Unassembled WGS sequence"/>
</dbReference>
<reference evidence="2 3" key="1">
    <citation type="journal article" date="2016" name="Mol. Biol. Evol.">
        <title>Comparative Genomics of Early-Diverging Mushroom-Forming Fungi Provides Insights into the Origins of Lignocellulose Decay Capabilities.</title>
        <authorList>
            <person name="Nagy L.G."/>
            <person name="Riley R."/>
            <person name="Tritt A."/>
            <person name="Adam C."/>
            <person name="Daum C."/>
            <person name="Floudas D."/>
            <person name="Sun H."/>
            <person name="Yadav J.S."/>
            <person name="Pangilinan J."/>
            <person name="Larsson K.H."/>
            <person name="Matsuura K."/>
            <person name="Barry K."/>
            <person name="Labutti K."/>
            <person name="Kuo R."/>
            <person name="Ohm R.A."/>
            <person name="Bhattacharya S.S."/>
            <person name="Shirouzu T."/>
            <person name="Yoshinaga Y."/>
            <person name="Martin F.M."/>
            <person name="Grigoriev I.V."/>
            <person name="Hibbett D.S."/>
        </authorList>
    </citation>
    <scope>NUCLEOTIDE SEQUENCE [LARGE SCALE GENOMIC DNA]</scope>
    <source>
        <strain evidence="2 3">CBS 109695</strain>
    </source>
</reference>
<evidence type="ECO:0000256" key="1">
    <source>
        <dbReference type="SAM" id="MobiDB-lite"/>
    </source>
</evidence>
<feature type="region of interest" description="Disordered" evidence="1">
    <location>
        <begin position="25"/>
        <end position="58"/>
    </location>
</feature>
<name>A0A167WBG8_9AGAM</name>
<organism evidence="2 3">
    <name type="scientific">Athelia psychrophila</name>
    <dbReference type="NCBI Taxonomy" id="1759441"/>
    <lineage>
        <taxon>Eukaryota</taxon>
        <taxon>Fungi</taxon>
        <taxon>Dikarya</taxon>
        <taxon>Basidiomycota</taxon>
        <taxon>Agaricomycotina</taxon>
        <taxon>Agaricomycetes</taxon>
        <taxon>Agaricomycetidae</taxon>
        <taxon>Atheliales</taxon>
        <taxon>Atheliaceae</taxon>
        <taxon>Athelia</taxon>
    </lineage>
</organism>
<dbReference type="AlphaFoldDB" id="A0A167WBG8"/>
<evidence type="ECO:0000313" key="3">
    <source>
        <dbReference type="Proteomes" id="UP000076532"/>
    </source>
</evidence>
<sequence length="58" mass="6086">MSPTTICLVSAMGKARGHCRSLLRGSPLADDGYPGRGTRHTDPSMLLNHFPPGSPPGL</sequence>
<accession>A0A167WBG8</accession>
<evidence type="ECO:0000313" key="2">
    <source>
        <dbReference type="EMBL" id="KZP05902.1"/>
    </source>
</evidence>
<proteinExistence type="predicted"/>
<protein>
    <submittedName>
        <fullName evidence="2">Uncharacterized protein</fullName>
    </submittedName>
</protein>
<dbReference type="EMBL" id="KV417813">
    <property type="protein sequence ID" value="KZP05902.1"/>
    <property type="molecule type" value="Genomic_DNA"/>
</dbReference>
<keyword evidence="3" id="KW-1185">Reference proteome</keyword>
<gene>
    <name evidence="2" type="ORF">FIBSPDRAFT_877033</name>
</gene>